<accession>A0A1L9U1G4</accession>
<dbReference type="EMBL" id="KV878729">
    <property type="protein sequence ID" value="OJJ65495.1"/>
    <property type="molecule type" value="Genomic_DNA"/>
</dbReference>
<dbReference type="GeneID" id="93572038"/>
<protein>
    <recommendedName>
        <fullName evidence="3">F-box domain-containing protein</fullName>
    </recommendedName>
</protein>
<keyword evidence="2" id="KW-1185">Reference proteome</keyword>
<dbReference type="OrthoDB" id="5281164at2759"/>
<proteinExistence type="predicted"/>
<gene>
    <name evidence="1" type="ORF">ASPBRDRAFT_165010</name>
</gene>
<dbReference type="OMA" id="LAMELWP"/>
<sequence length="189" mass="21721">MAGLSYVTVLDLPTELHLHISRWLDCPSRLALSQTTQLFRSRLAVMNPTTTEQKLLFLCAMENWNRYKEYFCCSRCLKLRFRGAFVAEQIQGKRGKGCAERDRRICLECGIKCGLYLSGQMMIFDGYKRFVCGLCRQTYESGLCCTSCGNCQLCVEVRRDILYPQCGDPKSPSETEHRCPFCSIPYQML</sequence>
<organism evidence="1 2">
    <name type="scientific">Aspergillus brasiliensis (strain CBS 101740 / IMI 381727 / IBT 21946)</name>
    <dbReference type="NCBI Taxonomy" id="767769"/>
    <lineage>
        <taxon>Eukaryota</taxon>
        <taxon>Fungi</taxon>
        <taxon>Dikarya</taxon>
        <taxon>Ascomycota</taxon>
        <taxon>Pezizomycotina</taxon>
        <taxon>Eurotiomycetes</taxon>
        <taxon>Eurotiomycetidae</taxon>
        <taxon>Eurotiales</taxon>
        <taxon>Aspergillaceae</taxon>
        <taxon>Aspergillus</taxon>
        <taxon>Aspergillus subgen. Circumdati</taxon>
    </lineage>
</organism>
<reference evidence="2" key="1">
    <citation type="journal article" date="2017" name="Genome Biol.">
        <title>Comparative genomics reveals high biological diversity and specific adaptations in the industrially and medically important fungal genus Aspergillus.</title>
        <authorList>
            <person name="de Vries R.P."/>
            <person name="Riley R."/>
            <person name="Wiebenga A."/>
            <person name="Aguilar-Osorio G."/>
            <person name="Amillis S."/>
            <person name="Uchima C.A."/>
            <person name="Anderluh G."/>
            <person name="Asadollahi M."/>
            <person name="Askin M."/>
            <person name="Barry K."/>
            <person name="Battaglia E."/>
            <person name="Bayram O."/>
            <person name="Benocci T."/>
            <person name="Braus-Stromeyer S.A."/>
            <person name="Caldana C."/>
            <person name="Canovas D."/>
            <person name="Cerqueira G.C."/>
            <person name="Chen F."/>
            <person name="Chen W."/>
            <person name="Choi C."/>
            <person name="Clum A."/>
            <person name="Dos Santos R.A."/>
            <person name="Damasio A.R."/>
            <person name="Diallinas G."/>
            <person name="Emri T."/>
            <person name="Fekete E."/>
            <person name="Flipphi M."/>
            <person name="Freyberg S."/>
            <person name="Gallo A."/>
            <person name="Gournas C."/>
            <person name="Habgood R."/>
            <person name="Hainaut M."/>
            <person name="Harispe M.L."/>
            <person name="Henrissat B."/>
            <person name="Hilden K.S."/>
            <person name="Hope R."/>
            <person name="Hossain A."/>
            <person name="Karabika E."/>
            <person name="Karaffa L."/>
            <person name="Karanyi Z."/>
            <person name="Krasevec N."/>
            <person name="Kuo A."/>
            <person name="Kusch H."/>
            <person name="LaButti K."/>
            <person name="Lagendijk E.L."/>
            <person name="Lapidus A."/>
            <person name="Levasseur A."/>
            <person name="Lindquist E."/>
            <person name="Lipzen A."/>
            <person name="Logrieco A.F."/>
            <person name="MacCabe A."/>
            <person name="Maekelae M.R."/>
            <person name="Malavazi I."/>
            <person name="Melin P."/>
            <person name="Meyer V."/>
            <person name="Mielnichuk N."/>
            <person name="Miskei M."/>
            <person name="Molnar A.P."/>
            <person name="Mule G."/>
            <person name="Ngan C.Y."/>
            <person name="Orejas M."/>
            <person name="Orosz E."/>
            <person name="Ouedraogo J.P."/>
            <person name="Overkamp K.M."/>
            <person name="Park H.-S."/>
            <person name="Perrone G."/>
            <person name="Piumi F."/>
            <person name="Punt P.J."/>
            <person name="Ram A.F."/>
            <person name="Ramon A."/>
            <person name="Rauscher S."/>
            <person name="Record E."/>
            <person name="Riano-Pachon D.M."/>
            <person name="Robert V."/>
            <person name="Roehrig J."/>
            <person name="Ruller R."/>
            <person name="Salamov A."/>
            <person name="Salih N.S."/>
            <person name="Samson R.A."/>
            <person name="Sandor E."/>
            <person name="Sanguinetti M."/>
            <person name="Schuetze T."/>
            <person name="Sepcic K."/>
            <person name="Shelest E."/>
            <person name="Sherlock G."/>
            <person name="Sophianopoulou V."/>
            <person name="Squina F.M."/>
            <person name="Sun H."/>
            <person name="Susca A."/>
            <person name="Todd R.B."/>
            <person name="Tsang A."/>
            <person name="Unkles S.E."/>
            <person name="van de Wiele N."/>
            <person name="van Rossen-Uffink D."/>
            <person name="Oliveira J.V."/>
            <person name="Vesth T.C."/>
            <person name="Visser J."/>
            <person name="Yu J.-H."/>
            <person name="Zhou M."/>
            <person name="Andersen M.R."/>
            <person name="Archer D.B."/>
            <person name="Baker S.E."/>
            <person name="Benoit I."/>
            <person name="Brakhage A.A."/>
            <person name="Braus G.H."/>
            <person name="Fischer R."/>
            <person name="Frisvad J.C."/>
            <person name="Goldman G.H."/>
            <person name="Houbraken J."/>
            <person name="Oakley B."/>
            <person name="Pocsi I."/>
            <person name="Scazzocchio C."/>
            <person name="Seiboth B."/>
            <person name="vanKuyk P.A."/>
            <person name="Wortman J."/>
            <person name="Dyer P.S."/>
            <person name="Grigoriev I.V."/>
        </authorList>
    </citation>
    <scope>NUCLEOTIDE SEQUENCE [LARGE SCALE GENOMIC DNA]</scope>
    <source>
        <strain evidence="2">CBS 101740 / IMI 381727 / IBT 21946</strain>
    </source>
</reference>
<dbReference type="Proteomes" id="UP000184499">
    <property type="component" value="Unassembled WGS sequence"/>
</dbReference>
<evidence type="ECO:0000313" key="2">
    <source>
        <dbReference type="Proteomes" id="UP000184499"/>
    </source>
</evidence>
<dbReference type="VEuPathDB" id="FungiDB:ASPBRDRAFT_165010"/>
<evidence type="ECO:0000313" key="1">
    <source>
        <dbReference type="EMBL" id="OJJ65495.1"/>
    </source>
</evidence>
<dbReference type="AlphaFoldDB" id="A0A1L9U1G4"/>
<evidence type="ECO:0008006" key="3">
    <source>
        <dbReference type="Google" id="ProtNLM"/>
    </source>
</evidence>
<dbReference type="RefSeq" id="XP_067472746.1">
    <property type="nucleotide sequence ID" value="XM_067619550.1"/>
</dbReference>
<dbReference type="InterPro" id="IPR036047">
    <property type="entry name" value="F-box-like_dom_sf"/>
</dbReference>
<name>A0A1L9U1G4_ASPBC</name>
<dbReference type="SUPFAM" id="SSF81383">
    <property type="entry name" value="F-box domain"/>
    <property type="match status" value="1"/>
</dbReference>